<dbReference type="InterPro" id="IPR040843">
    <property type="entry name" value="RAMA"/>
</dbReference>
<name>A0ABW1CU51_9ACTN</name>
<dbReference type="InterPro" id="IPR011089">
    <property type="entry name" value="GmrSD_C"/>
</dbReference>
<dbReference type="PANTHER" id="PTHR35149:SF1">
    <property type="entry name" value="DUF5655 DOMAIN-CONTAINING PROTEIN"/>
    <property type="match status" value="1"/>
</dbReference>
<feature type="domain" description="GmrSD restriction endonucleases C-terminal" evidence="2">
    <location>
        <begin position="442"/>
        <end position="543"/>
    </location>
</feature>
<dbReference type="Pfam" id="PF18755">
    <property type="entry name" value="RAMA"/>
    <property type="match status" value="1"/>
</dbReference>
<reference evidence="5" key="1">
    <citation type="journal article" date="2019" name="Int. J. Syst. Evol. Microbiol.">
        <title>The Global Catalogue of Microorganisms (GCM) 10K type strain sequencing project: providing services to taxonomists for standard genome sequencing and annotation.</title>
        <authorList>
            <consortium name="The Broad Institute Genomics Platform"/>
            <consortium name="The Broad Institute Genome Sequencing Center for Infectious Disease"/>
            <person name="Wu L."/>
            <person name="Ma J."/>
        </authorList>
    </citation>
    <scope>NUCLEOTIDE SEQUENCE [LARGE SCALE GENOMIC DNA]</scope>
    <source>
        <strain evidence="5">CCUG 53903</strain>
    </source>
</reference>
<feature type="domain" description="RAMA" evidence="3">
    <location>
        <begin position="614"/>
        <end position="713"/>
    </location>
</feature>
<keyword evidence="5" id="KW-1185">Reference proteome</keyword>
<dbReference type="PANTHER" id="PTHR35149">
    <property type="entry name" value="SLL5132 PROTEIN"/>
    <property type="match status" value="1"/>
</dbReference>
<accession>A0ABW1CU51</accession>
<dbReference type="EMBL" id="JBHSPA010000041">
    <property type="protein sequence ID" value="MFC5828772.1"/>
    <property type="molecule type" value="Genomic_DNA"/>
</dbReference>
<sequence length="719" mass="82779">MADSPISGHGLTIRQLFTGRRFQLGYYQREYTWSRKAVAALLDDLWRRFAASWNDLDDREQTDHYAPYFLGPFVYHEQDGITYLVDGQQRITTLHLLLIYVRRLLLDQERHAEAEQLGQLIRSVRHGKPTFAMDIPEREPLLKALCDGTDYQLPDSPPSVSVRNLWERSQDLADDFPTMLRDDALPYFHDWLLDRVCLVGIKALGQDSGWEIFETMNDRGDRLGPIDLLKSFLFQESKKDQPRLNIKWRDMLSKLTAVEKDAPSEFVKALLTSQHADLSEPSDDRQRISQAFHEWVRTHQEQLGLRRPSDFAEFIEWLAALAPRFATLLAASKTLDRGLEAVFYNSRNGLYCQTRLILAGLRPDDDNATFKEKARLLATFLDLLYVRRLVNNEGTNSSDMEAEVDRLIPNVRKCTSAKDISVLLGAEIATLPYDFQGISTFGLRSDNRRQVRYLLARMTHYVERECGRAELIADYLDQTRPYEIEHIWANHFDRFQTEVKTYQTFVTWRNRLGALLLLPKSDNASYRDDLYQQKIQYYRGQNLLAASLHDLTYRKNPGFTKFIKRVDLTGAFRAFRDQIGKDAIEHRQRLYRALCERIWEPSALGFDVPQVTLPEQATRRRTRAHYKVDVADLIRVELLRPGTTLTGSRRGTQYAATVEPDGRIRVSTGEVFPSLSGAGQFVLGVTSCAGWDFWKVLAGSGEVPIKTLRDEGLTRGLLP</sequence>
<evidence type="ECO:0000259" key="1">
    <source>
        <dbReference type="Pfam" id="PF03235"/>
    </source>
</evidence>
<dbReference type="InterPro" id="IPR004919">
    <property type="entry name" value="GmrSD_N"/>
</dbReference>
<gene>
    <name evidence="4" type="ORF">ACFPZ3_33310</name>
</gene>
<dbReference type="Proteomes" id="UP001596058">
    <property type="component" value="Unassembled WGS sequence"/>
</dbReference>
<evidence type="ECO:0000313" key="4">
    <source>
        <dbReference type="EMBL" id="MFC5828772.1"/>
    </source>
</evidence>
<evidence type="ECO:0000259" key="3">
    <source>
        <dbReference type="Pfam" id="PF18755"/>
    </source>
</evidence>
<proteinExistence type="predicted"/>
<dbReference type="Pfam" id="PF03235">
    <property type="entry name" value="GmrSD_N"/>
    <property type="match status" value="1"/>
</dbReference>
<dbReference type="RefSeq" id="WP_379518272.1">
    <property type="nucleotide sequence ID" value="NZ_JBHSPA010000041.1"/>
</dbReference>
<evidence type="ECO:0000313" key="5">
    <source>
        <dbReference type="Proteomes" id="UP001596058"/>
    </source>
</evidence>
<feature type="domain" description="GmrSD restriction endonucleases N-terminal" evidence="1">
    <location>
        <begin position="13"/>
        <end position="234"/>
    </location>
</feature>
<evidence type="ECO:0000259" key="2">
    <source>
        <dbReference type="Pfam" id="PF07510"/>
    </source>
</evidence>
<organism evidence="4 5">
    <name type="scientific">Nonomuraea insulae</name>
    <dbReference type="NCBI Taxonomy" id="1616787"/>
    <lineage>
        <taxon>Bacteria</taxon>
        <taxon>Bacillati</taxon>
        <taxon>Actinomycetota</taxon>
        <taxon>Actinomycetes</taxon>
        <taxon>Streptosporangiales</taxon>
        <taxon>Streptosporangiaceae</taxon>
        <taxon>Nonomuraea</taxon>
    </lineage>
</organism>
<dbReference type="Pfam" id="PF07510">
    <property type="entry name" value="GmrSD_C"/>
    <property type="match status" value="1"/>
</dbReference>
<protein>
    <submittedName>
        <fullName evidence="4">DUF262 domain-containing protein</fullName>
    </submittedName>
</protein>
<comment type="caution">
    <text evidence="4">The sequence shown here is derived from an EMBL/GenBank/DDBJ whole genome shotgun (WGS) entry which is preliminary data.</text>
</comment>